<dbReference type="Pfam" id="PF00168">
    <property type="entry name" value="C2"/>
    <property type="match status" value="1"/>
</dbReference>
<dbReference type="SMART" id="SM00239">
    <property type="entry name" value="C2"/>
    <property type="match status" value="1"/>
</dbReference>
<evidence type="ECO:0000313" key="4">
    <source>
        <dbReference type="Proteomes" id="UP000294933"/>
    </source>
</evidence>
<feature type="domain" description="C2" evidence="2">
    <location>
        <begin position="1"/>
        <end position="118"/>
    </location>
</feature>
<dbReference type="InterPro" id="IPR000008">
    <property type="entry name" value="C2_dom"/>
</dbReference>
<evidence type="ECO:0000313" key="3">
    <source>
        <dbReference type="EMBL" id="TDL22168.1"/>
    </source>
</evidence>
<dbReference type="PANTHER" id="PTHR47800">
    <property type="entry name" value="C2 DOMAIN-CONTAINING PROTEIN"/>
    <property type="match status" value="1"/>
</dbReference>
<dbReference type="EMBL" id="ML170176">
    <property type="protein sequence ID" value="TDL22168.1"/>
    <property type="molecule type" value="Genomic_DNA"/>
</dbReference>
<dbReference type="OrthoDB" id="73919at2759"/>
<keyword evidence="4" id="KW-1185">Reference proteome</keyword>
<evidence type="ECO:0000256" key="1">
    <source>
        <dbReference type="SAM" id="MobiDB-lite"/>
    </source>
</evidence>
<reference evidence="3 4" key="1">
    <citation type="submission" date="2018-06" db="EMBL/GenBank/DDBJ databases">
        <title>A transcriptomic atlas of mushroom development highlights an independent origin of complex multicellularity.</title>
        <authorList>
            <consortium name="DOE Joint Genome Institute"/>
            <person name="Krizsan K."/>
            <person name="Almasi E."/>
            <person name="Merenyi Z."/>
            <person name="Sahu N."/>
            <person name="Viragh M."/>
            <person name="Koszo T."/>
            <person name="Mondo S."/>
            <person name="Kiss B."/>
            <person name="Balint B."/>
            <person name="Kues U."/>
            <person name="Barry K."/>
            <person name="Hegedus J.C."/>
            <person name="Henrissat B."/>
            <person name="Johnson J."/>
            <person name="Lipzen A."/>
            <person name="Ohm R."/>
            <person name="Nagy I."/>
            <person name="Pangilinan J."/>
            <person name="Yan J."/>
            <person name="Xiong Y."/>
            <person name="Grigoriev I.V."/>
            <person name="Hibbett D.S."/>
            <person name="Nagy L.G."/>
        </authorList>
    </citation>
    <scope>NUCLEOTIDE SEQUENCE [LARGE SCALE GENOMIC DNA]</scope>
    <source>
        <strain evidence="3 4">SZMC22713</strain>
    </source>
</reference>
<evidence type="ECO:0000259" key="2">
    <source>
        <dbReference type="PROSITE" id="PS50004"/>
    </source>
</evidence>
<dbReference type="PROSITE" id="PS50004">
    <property type="entry name" value="C2"/>
    <property type="match status" value="1"/>
</dbReference>
<feature type="compositionally biased region" description="Basic and acidic residues" evidence="1">
    <location>
        <begin position="458"/>
        <end position="494"/>
    </location>
</feature>
<dbReference type="PANTHER" id="PTHR47800:SF5">
    <property type="entry name" value="FER-1-LIKE PROTEIN 6"/>
    <property type="match status" value="1"/>
</dbReference>
<dbReference type="SUPFAM" id="SSF49562">
    <property type="entry name" value="C2 domain (Calcium/lipid-binding domain, CaLB)"/>
    <property type="match status" value="1"/>
</dbReference>
<sequence length="506" mass="56376">MSSSTRYTVEITFNSAQNLPVGDIRTVSCDPYLKATITSPPPPNTSDAPLTWRTPTIHHTRDPTWNNKWIVSGVPASGFSLSIRVMDEDRSDRDDRLGKAYAHFAPLGAGFHEEEKAYKIQKRKGSFRPWIQTYLVAILPGQKVRKHNRVVVSVRVLGKAKDQNVKRIYTVGPSAFSWACQKSHSTSTFVATKFQLTGPVPDELRHEYVAFKPIIRLIFDNVGISGHILNLGLRKQYRTVYSYSKSTTYGVVAPEGDDGPSAMQHMDNGEPSTRALAERFLELVKYGEGGRLFTYVITLDGEWRFTETGDEFAINMLSKHSMHADAARIIAFSGEFMVRRIPQERSEDVVNQKDKDPSLYELIIDNDSGTYRPHAELLPLFQSWLSAPERLGGLGRVTGMQAFDETLKKLKEELKEEKKRAAGGELPAKRGLATKGGGKARSISSGELGDNESISSEEVERVVKKEHDENIGNEGHGDGNDDRNRHRRAPKLDHANGGSTDSGVHI</sequence>
<organism evidence="3 4">
    <name type="scientific">Rickenella mellea</name>
    <dbReference type="NCBI Taxonomy" id="50990"/>
    <lineage>
        <taxon>Eukaryota</taxon>
        <taxon>Fungi</taxon>
        <taxon>Dikarya</taxon>
        <taxon>Basidiomycota</taxon>
        <taxon>Agaricomycotina</taxon>
        <taxon>Agaricomycetes</taxon>
        <taxon>Hymenochaetales</taxon>
        <taxon>Rickenellaceae</taxon>
        <taxon>Rickenella</taxon>
    </lineage>
</organism>
<dbReference type="Proteomes" id="UP000294933">
    <property type="component" value="Unassembled WGS sequence"/>
</dbReference>
<gene>
    <name evidence="3" type="ORF">BD410DRAFT_770703</name>
</gene>
<dbReference type="InterPro" id="IPR035892">
    <property type="entry name" value="C2_domain_sf"/>
</dbReference>
<dbReference type="GO" id="GO:0010628">
    <property type="term" value="P:positive regulation of gene expression"/>
    <property type="evidence" value="ECO:0007669"/>
    <property type="project" value="TreeGrafter"/>
</dbReference>
<feature type="region of interest" description="Disordered" evidence="1">
    <location>
        <begin position="416"/>
        <end position="506"/>
    </location>
</feature>
<proteinExistence type="predicted"/>
<dbReference type="AlphaFoldDB" id="A0A4Y7Q4N5"/>
<dbReference type="Gene3D" id="2.60.40.150">
    <property type="entry name" value="C2 domain"/>
    <property type="match status" value="1"/>
</dbReference>
<protein>
    <recommendedName>
        <fullName evidence="2">C2 domain-containing protein</fullName>
    </recommendedName>
</protein>
<dbReference type="STRING" id="50990.A0A4Y7Q4N5"/>
<feature type="compositionally biased region" description="Polar residues" evidence="1">
    <location>
        <begin position="497"/>
        <end position="506"/>
    </location>
</feature>
<accession>A0A4Y7Q4N5</accession>
<name>A0A4Y7Q4N5_9AGAM</name>
<dbReference type="VEuPathDB" id="FungiDB:BD410DRAFT_770703"/>